<dbReference type="Proteomes" id="UP000240708">
    <property type="component" value="Unassembled WGS sequence"/>
</dbReference>
<sequence>MGNIATELRNYASSVGYNVNTLGDQFFKDMVWGGLTETDVFKNSKTIAEQNRIKDRINAEIKGESVVRAVNNSNGGYTNIVTAPKALKACD</sequence>
<proteinExistence type="predicted"/>
<gene>
    <name evidence="1" type="ORF">CLV48_11858</name>
</gene>
<protein>
    <submittedName>
        <fullName evidence="1">Uncharacterized protein</fullName>
    </submittedName>
</protein>
<dbReference type="EMBL" id="PYGF01000018">
    <property type="protein sequence ID" value="PSK98771.1"/>
    <property type="molecule type" value="Genomic_DNA"/>
</dbReference>
<comment type="caution">
    <text evidence="1">The sequence shown here is derived from an EMBL/GenBank/DDBJ whole genome shotgun (WGS) entry which is preliminary data.</text>
</comment>
<evidence type="ECO:0000313" key="1">
    <source>
        <dbReference type="EMBL" id="PSK98771.1"/>
    </source>
</evidence>
<dbReference type="AlphaFoldDB" id="A0A2P8DNG8"/>
<evidence type="ECO:0000313" key="2">
    <source>
        <dbReference type="Proteomes" id="UP000240708"/>
    </source>
</evidence>
<organism evidence="1 2">
    <name type="scientific">Cecembia rubra</name>
    <dbReference type="NCBI Taxonomy" id="1485585"/>
    <lineage>
        <taxon>Bacteria</taxon>
        <taxon>Pseudomonadati</taxon>
        <taxon>Bacteroidota</taxon>
        <taxon>Cytophagia</taxon>
        <taxon>Cytophagales</taxon>
        <taxon>Cyclobacteriaceae</taxon>
        <taxon>Cecembia</taxon>
    </lineage>
</organism>
<reference evidence="1 2" key="1">
    <citation type="submission" date="2018-03" db="EMBL/GenBank/DDBJ databases">
        <title>Genomic Encyclopedia of Archaeal and Bacterial Type Strains, Phase II (KMG-II): from individual species to whole genera.</title>
        <authorList>
            <person name="Goeker M."/>
        </authorList>
    </citation>
    <scope>NUCLEOTIDE SEQUENCE [LARGE SCALE GENOMIC DNA]</scope>
    <source>
        <strain evidence="1 2">DSM 28057</strain>
    </source>
</reference>
<name>A0A2P8DNG8_9BACT</name>
<accession>A0A2P8DNG8</accession>
<dbReference type="RefSeq" id="WP_106569023.1">
    <property type="nucleotide sequence ID" value="NZ_PYGF01000018.1"/>
</dbReference>
<keyword evidence="2" id="KW-1185">Reference proteome</keyword>
<dbReference type="OrthoDB" id="1190041at2"/>